<protein>
    <recommendedName>
        <fullName evidence="1">DUF6593 domain-containing protein</fullName>
    </recommendedName>
</protein>
<dbReference type="InParanoid" id="J4IBJ7"/>
<sequence>MALTFSFESPLNYVILAHSSQGDPSPHYAVCSTSLFTKRTTTFSAISPPSVIAKIEWNSFSPDEITMDGRTRLLDEVIEKGGAFGRTIRKFTLPDGAKYKWKSCSSQSLVLLDTYGTTIARSHRTKCGSFWGVKRDMTLVIESPGLAFVDLIVLSFIVAEHTHRQRQEAARRRRRRGQGSIVMANTAAASF</sequence>
<dbReference type="OrthoDB" id="3360976at2759"/>
<reference evidence="2 3" key="1">
    <citation type="journal article" date="2012" name="Appl. Environ. Microbiol.">
        <title>Short-read sequencing for genomic analysis of the brown rot fungus Fibroporia radiculosa.</title>
        <authorList>
            <person name="Tang J.D."/>
            <person name="Perkins A.D."/>
            <person name="Sonstegard T.S."/>
            <person name="Schroeder S.G."/>
            <person name="Burgess S.C."/>
            <person name="Diehl S.V."/>
        </authorList>
    </citation>
    <scope>NUCLEOTIDE SEQUENCE [LARGE SCALE GENOMIC DNA]</scope>
    <source>
        <strain evidence="2 3">TFFH 294</strain>
    </source>
</reference>
<dbReference type="AlphaFoldDB" id="J4IBJ7"/>
<dbReference type="InterPro" id="IPR046528">
    <property type="entry name" value="DUF6593"/>
</dbReference>
<gene>
    <name evidence="2" type="ORF">FIBRA_06972</name>
</gene>
<evidence type="ECO:0000259" key="1">
    <source>
        <dbReference type="Pfam" id="PF20236"/>
    </source>
</evidence>
<evidence type="ECO:0000313" key="3">
    <source>
        <dbReference type="Proteomes" id="UP000006352"/>
    </source>
</evidence>
<evidence type="ECO:0000313" key="2">
    <source>
        <dbReference type="EMBL" id="CCM04781.1"/>
    </source>
</evidence>
<dbReference type="Pfam" id="PF20236">
    <property type="entry name" value="DUF6593"/>
    <property type="match status" value="1"/>
</dbReference>
<dbReference type="Proteomes" id="UP000006352">
    <property type="component" value="Unassembled WGS sequence"/>
</dbReference>
<keyword evidence="3" id="KW-1185">Reference proteome</keyword>
<dbReference type="GeneID" id="24099692"/>
<name>J4IBJ7_9APHY</name>
<feature type="domain" description="DUF6593" evidence="1">
    <location>
        <begin position="10"/>
        <end position="165"/>
    </location>
</feature>
<dbReference type="RefSeq" id="XP_012184064.1">
    <property type="nucleotide sequence ID" value="XM_012328674.1"/>
</dbReference>
<dbReference type="EMBL" id="HE797168">
    <property type="protein sequence ID" value="CCM04781.1"/>
    <property type="molecule type" value="Genomic_DNA"/>
</dbReference>
<dbReference type="HOGENOM" id="CLU_1366270_0_0_1"/>
<organism evidence="2 3">
    <name type="scientific">Fibroporia radiculosa</name>
    <dbReference type="NCBI Taxonomy" id="599839"/>
    <lineage>
        <taxon>Eukaryota</taxon>
        <taxon>Fungi</taxon>
        <taxon>Dikarya</taxon>
        <taxon>Basidiomycota</taxon>
        <taxon>Agaricomycotina</taxon>
        <taxon>Agaricomycetes</taxon>
        <taxon>Polyporales</taxon>
        <taxon>Fibroporiaceae</taxon>
        <taxon>Fibroporia</taxon>
    </lineage>
</organism>
<proteinExistence type="predicted"/>
<accession>J4IBJ7</accession>